<reference evidence="6" key="1">
    <citation type="journal article" date="2019" name="Int. J. Syst. Evol. Microbiol.">
        <title>The Global Catalogue of Microorganisms (GCM) 10K type strain sequencing project: providing services to taxonomists for standard genome sequencing and annotation.</title>
        <authorList>
            <consortium name="The Broad Institute Genomics Platform"/>
            <consortium name="The Broad Institute Genome Sequencing Center for Infectious Disease"/>
            <person name="Wu L."/>
            <person name="Ma J."/>
        </authorList>
    </citation>
    <scope>NUCLEOTIDE SEQUENCE [LARGE SCALE GENOMIC DNA]</scope>
    <source>
        <strain evidence="6">JCM 8201</strain>
    </source>
</reference>
<proteinExistence type="inferred from homology"/>
<evidence type="ECO:0000256" key="3">
    <source>
        <dbReference type="SAM" id="MobiDB-lite"/>
    </source>
</evidence>
<comment type="similarity">
    <text evidence="1">Belongs to the short-chain dehydrogenases/reductases (SDR) family.</text>
</comment>
<feature type="compositionally biased region" description="Polar residues" evidence="3">
    <location>
        <begin position="141"/>
        <end position="150"/>
    </location>
</feature>
<dbReference type="InterPro" id="IPR057326">
    <property type="entry name" value="KR_dom"/>
</dbReference>
<evidence type="ECO:0000256" key="2">
    <source>
        <dbReference type="ARBA" id="ARBA00023002"/>
    </source>
</evidence>
<dbReference type="PANTHER" id="PTHR24320:SF152">
    <property type="entry name" value="SHORT-CHAIN DEHYDROGENASE_REDUCTASE FAMILY PROTEIN"/>
    <property type="match status" value="1"/>
</dbReference>
<dbReference type="Pfam" id="PF00106">
    <property type="entry name" value="adh_short"/>
    <property type="match status" value="1"/>
</dbReference>
<dbReference type="EMBL" id="BAAATZ010000035">
    <property type="protein sequence ID" value="GAA2737704.1"/>
    <property type="molecule type" value="Genomic_DNA"/>
</dbReference>
<gene>
    <name evidence="5" type="ORF">GCM10010439_68870</name>
</gene>
<accession>A0ABP6H854</accession>
<feature type="domain" description="Ketoreductase" evidence="4">
    <location>
        <begin position="3"/>
        <end position="194"/>
    </location>
</feature>
<dbReference type="Proteomes" id="UP001501842">
    <property type="component" value="Unassembled WGS sequence"/>
</dbReference>
<evidence type="ECO:0000313" key="5">
    <source>
        <dbReference type="EMBL" id="GAA2737704.1"/>
    </source>
</evidence>
<dbReference type="InterPro" id="IPR036291">
    <property type="entry name" value="NAD(P)-bd_dom_sf"/>
</dbReference>
<feature type="compositionally biased region" description="Basic and acidic residues" evidence="3">
    <location>
        <begin position="166"/>
        <end position="175"/>
    </location>
</feature>
<dbReference type="RefSeq" id="WP_344457309.1">
    <property type="nucleotide sequence ID" value="NZ_BAAATZ010000035.1"/>
</dbReference>
<evidence type="ECO:0000259" key="4">
    <source>
        <dbReference type="SMART" id="SM00822"/>
    </source>
</evidence>
<keyword evidence="6" id="KW-1185">Reference proteome</keyword>
<dbReference type="PANTHER" id="PTHR24320">
    <property type="entry name" value="RETINOL DEHYDROGENASE"/>
    <property type="match status" value="1"/>
</dbReference>
<dbReference type="PRINTS" id="PR00081">
    <property type="entry name" value="GDHRDH"/>
</dbReference>
<sequence>MERTVVITGGAGGLGLETARAIASAGGGWCVALVDRDSERAGEAAARLEKETGSRVVPVKLDLGSLDQVRRFVRELPDMGLPPVHGVVCNAGVSHSEGGLHYTSDGLEETFAVNYLAHFVLVNELLPQLAEQARIVLVSSSTHDPEQSTGAPAPRYADAATLARPAETETGKEDGRRRYTTSKLCIVMAAYELARRLDGGTVTVNVFDPGLVPGTGLAGGRGPLYRFLWKYILPLLILLPINAHTARTSGRNLARLVLDPALDGVTGRYFEGVEEGRSSEESHDRAKAAELWKGSAALAGMDTTI</sequence>
<dbReference type="InterPro" id="IPR002347">
    <property type="entry name" value="SDR_fam"/>
</dbReference>
<dbReference type="SUPFAM" id="SSF51735">
    <property type="entry name" value="NAD(P)-binding Rossmann-fold domains"/>
    <property type="match status" value="1"/>
</dbReference>
<feature type="region of interest" description="Disordered" evidence="3">
    <location>
        <begin position="141"/>
        <end position="175"/>
    </location>
</feature>
<name>A0ABP6H854_9ACTN</name>
<organism evidence="5 6">
    <name type="scientific">Actinocorallia aurantiaca</name>
    <dbReference type="NCBI Taxonomy" id="46204"/>
    <lineage>
        <taxon>Bacteria</taxon>
        <taxon>Bacillati</taxon>
        <taxon>Actinomycetota</taxon>
        <taxon>Actinomycetes</taxon>
        <taxon>Streptosporangiales</taxon>
        <taxon>Thermomonosporaceae</taxon>
        <taxon>Actinocorallia</taxon>
    </lineage>
</organism>
<dbReference type="Gene3D" id="3.40.50.720">
    <property type="entry name" value="NAD(P)-binding Rossmann-like Domain"/>
    <property type="match status" value="1"/>
</dbReference>
<protein>
    <submittedName>
        <fullName evidence="5">Protochlorophyllide reductase</fullName>
    </submittedName>
</protein>
<dbReference type="SMART" id="SM00822">
    <property type="entry name" value="PKS_KR"/>
    <property type="match status" value="1"/>
</dbReference>
<evidence type="ECO:0000256" key="1">
    <source>
        <dbReference type="ARBA" id="ARBA00006484"/>
    </source>
</evidence>
<keyword evidence="2" id="KW-0560">Oxidoreductase</keyword>
<comment type="caution">
    <text evidence="5">The sequence shown here is derived from an EMBL/GenBank/DDBJ whole genome shotgun (WGS) entry which is preliminary data.</text>
</comment>
<evidence type="ECO:0000313" key="6">
    <source>
        <dbReference type="Proteomes" id="UP001501842"/>
    </source>
</evidence>